<dbReference type="PANTHER" id="PTHR33910:SF1">
    <property type="entry name" value="PROTEIN TRANSLOCASE SUBUNIT SECE"/>
    <property type="match status" value="1"/>
</dbReference>
<evidence type="ECO:0000256" key="2">
    <source>
        <dbReference type="ARBA" id="ARBA00022448"/>
    </source>
</evidence>
<keyword evidence="8 9" id="KW-0472">Membrane</keyword>
<dbReference type="Proteomes" id="UP000029692">
    <property type="component" value="Unassembled WGS sequence"/>
</dbReference>
<dbReference type="GO" id="GO:0005886">
    <property type="term" value="C:plasma membrane"/>
    <property type="evidence" value="ECO:0007669"/>
    <property type="project" value="UniProtKB-SubCell"/>
</dbReference>
<dbReference type="GO" id="GO:0043952">
    <property type="term" value="P:protein transport by the Sec complex"/>
    <property type="evidence" value="ECO:0007669"/>
    <property type="project" value="UniProtKB-UniRule"/>
</dbReference>
<keyword evidence="6 9" id="KW-1133">Transmembrane helix</keyword>
<keyword evidence="7 9" id="KW-0811">Translocation</keyword>
<accession>A0A098QW23</accession>
<reference evidence="10 11" key="1">
    <citation type="submission" date="2014-05" db="EMBL/GenBank/DDBJ databases">
        <title>De novo Genome Sequence of Spirocheata sp.</title>
        <authorList>
            <person name="Shivani Y."/>
            <person name="Subhash Y."/>
            <person name="Tushar L."/>
            <person name="Sasikala C."/>
            <person name="Ramana C.V."/>
        </authorList>
    </citation>
    <scope>NUCLEOTIDE SEQUENCE [LARGE SCALE GENOMIC DNA]</scope>
    <source>
        <strain evidence="10 11">JC230</strain>
    </source>
</reference>
<dbReference type="Pfam" id="PF00584">
    <property type="entry name" value="SecE"/>
    <property type="match status" value="1"/>
</dbReference>
<evidence type="ECO:0000256" key="3">
    <source>
        <dbReference type="ARBA" id="ARBA00022475"/>
    </source>
</evidence>
<dbReference type="NCBIfam" id="TIGR00964">
    <property type="entry name" value="secE_bact"/>
    <property type="match status" value="1"/>
</dbReference>
<evidence type="ECO:0000256" key="4">
    <source>
        <dbReference type="ARBA" id="ARBA00022692"/>
    </source>
</evidence>
<feature type="transmembrane region" description="Helical" evidence="9">
    <location>
        <begin position="31"/>
        <end position="55"/>
    </location>
</feature>
<evidence type="ECO:0000313" key="11">
    <source>
        <dbReference type="Proteomes" id="UP000029692"/>
    </source>
</evidence>
<dbReference type="GO" id="GO:0006605">
    <property type="term" value="P:protein targeting"/>
    <property type="evidence" value="ECO:0007669"/>
    <property type="project" value="UniProtKB-UniRule"/>
</dbReference>
<dbReference type="GO" id="GO:0009306">
    <property type="term" value="P:protein secretion"/>
    <property type="evidence" value="ECO:0007669"/>
    <property type="project" value="UniProtKB-UniRule"/>
</dbReference>
<evidence type="ECO:0000256" key="9">
    <source>
        <dbReference type="HAMAP-Rule" id="MF_00422"/>
    </source>
</evidence>
<dbReference type="RefSeq" id="WP_037550075.1">
    <property type="nucleotide sequence ID" value="NZ_JNUP01000072.1"/>
</dbReference>
<dbReference type="HAMAP" id="MF_00422">
    <property type="entry name" value="SecE"/>
    <property type="match status" value="1"/>
</dbReference>
<evidence type="ECO:0000256" key="7">
    <source>
        <dbReference type="ARBA" id="ARBA00023010"/>
    </source>
</evidence>
<dbReference type="PANTHER" id="PTHR33910">
    <property type="entry name" value="PROTEIN TRANSLOCASE SUBUNIT SECE"/>
    <property type="match status" value="1"/>
</dbReference>
<comment type="subcellular location">
    <subcellularLocation>
        <location evidence="9">Cell membrane</location>
        <topology evidence="9">Single-pass membrane protein</topology>
    </subcellularLocation>
    <subcellularLocation>
        <location evidence="1">Membrane</location>
    </subcellularLocation>
</comment>
<name>A0A098QW23_9SPIO</name>
<dbReference type="GO" id="GO:0008320">
    <property type="term" value="F:protein transmembrane transporter activity"/>
    <property type="evidence" value="ECO:0007669"/>
    <property type="project" value="UniProtKB-UniRule"/>
</dbReference>
<dbReference type="InterPro" id="IPR005807">
    <property type="entry name" value="SecE_bac"/>
</dbReference>
<dbReference type="EMBL" id="JNUP01000072">
    <property type="protein sequence ID" value="KGE70702.1"/>
    <property type="molecule type" value="Genomic_DNA"/>
</dbReference>
<organism evidence="10 11">
    <name type="scientific">Spirochaeta lutea</name>
    <dbReference type="NCBI Taxonomy" id="1480694"/>
    <lineage>
        <taxon>Bacteria</taxon>
        <taxon>Pseudomonadati</taxon>
        <taxon>Spirochaetota</taxon>
        <taxon>Spirochaetia</taxon>
        <taxon>Spirochaetales</taxon>
        <taxon>Spirochaetaceae</taxon>
        <taxon>Spirochaeta</taxon>
    </lineage>
</organism>
<dbReference type="Gene3D" id="1.20.5.1030">
    <property type="entry name" value="Preprotein translocase secy subunit"/>
    <property type="match status" value="1"/>
</dbReference>
<evidence type="ECO:0000256" key="8">
    <source>
        <dbReference type="ARBA" id="ARBA00023136"/>
    </source>
</evidence>
<proteinExistence type="inferred from homology"/>
<protein>
    <recommendedName>
        <fullName evidence="9">Protein translocase subunit SecE</fullName>
    </recommendedName>
</protein>
<keyword evidence="3 9" id="KW-1003">Cell membrane</keyword>
<keyword evidence="11" id="KW-1185">Reference proteome</keyword>
<comment type="caution">
    <text evidence="10">The sequence shown here is derived from an EMBL/GenBank/DDBJ whole genome shotgun (WGS) entry which is preliminary data.</text>
</comment>
<evidence type="ECO:0000256" key="6">
    <source>
        <dbReference type="ARBA" id="ARBA00022989"/>
    </source>
</evidence>
<dbReference type="STRING" id="1480694.DC28_14415"/>
<keyword evidence="5 9" id="KW-0653">Protein transport</keyword>
<evidence type="ECO:0000256" key="5">
    <source>
        <dbReference type="ARBA" id="ARBA00022927"/>
    </source>
</evidence>
<gene>
    <name evidence="9" type="primary">secE</name>
    <name evidence="10" type="ORF">DC28_14415</name>
</gene>
<comment type="function">
    <text evidence="9">Essential subunit of the Sec protein translocation channel SecYEG. Clamps together the 2 halves of SecY. May contact the channel plug during translocation.</text>
</comment>
<dbReference type="InterPro" id="IPR038379">
    <property type="entry name" value="SecE_sf"/>
</dbReference>
<comment type="subunit">
    <text evidence="9">Component of the Sec protein translocase complex. Heterotrimer consisting of SecY, SecE and SecG subunits. The heterotrimers can form oligomers, although 1 heterotrimer is thought to be able to translocate proteins. Interacts with the ribosome. Interacts with SecDF, and other proteins may be involved. Interacts with SecA.</text>
</comment>
<dbReference type="PROSITE" id="PS01067">
    <property type="entry name" value="SECE_SEC61G"/>
    <property type="match status" value="1"/>
</dbReference>
<dbReference type="GO" id="GO:0065002">
    <property type="term" value="P:intracellular protein transmembrane transport"/>
    <property type="evidence" value="ECO:0007669"/>
    <property type="project" value="UniProtKB-UniRule"/>
</dbReference>
<keyword evidence="4 9" id="KW-0812">Transmembrane</keyword>
<keyword evidence="2 9" id="KW-0813">Transport</keyword>
<sequence length="59" mass="6614">MKKLIQFFKDSAAELKKVIWPTRDEVSTSTVVVLVSVVIFAALLGFVDFLLANVIELLF</sequence>
<dbReference type="eggNOG" id="COG0690">
    <property type="taxonomic scope" value="Bacteria"/>
</dbReference>
<dbReference type="InterPro" id="IPR001901">
    <property type="entry name" value="Translocase_SecE/Sec61-g"/>
</dbReference>
<dbReference type="AlphaFoldDB" id="A0A098QW23"/>
<evidence type="ECO:0000256" key="1">
    <source>
        <dbReference type="ARBA" id="ARBA00004370"/>
    </source>
</evidence>
<evidence type="ECO:0000313" key="10">
    <source>
        <dbReference type="EMBL" id="KGE70702.1"/>
    </source>
</evidence>
<comment type="similarity">
    <text evidence="9">Belongs to the SecE/SEC61-gamma family.</text>
</comment>